<evidence type="ECO:0000313" key="2">
    <source>
        <dbReference type="Proteomes" id="UP000663844"/>
    </source>
</evidence>
<reference evidence="1" key="1">
    <citation type="submission" date="2021-02" db="EMBL/GenBank/DDBJ databases">
        <authorList>
            <person name="Nowell W R."/>
        </authorList>
    </citation>
    <scope>NUCLEOTIDE SEQUENCE</scope>
</reference>
<sequence>MNDITSDIPGYKTFNNFAIPGRRKSPNGRPSVTMQSCAASSKNLRFSGFAWIWVWNLKQAQPFHKFMIYSLNLYKLSNA</sequence>
<name>A0A819XCQ7_9BILA</name>
<accession>A0A819XCQ7</accession>
<dbReference type="Proteomes" id="UP000663844">
    <property type="component" value="Unassembled WGS sequence"/>
</dbReference>
<organism evidence="1 2">
    <name type="scientific">Adineta steineri</name>
    <dbReference type="NCBI Taxonomy" id="433720"/>
    <lineage>
        <taxon>Eukaryota</taxon>
        <taxon>Metazoa</taxon>
        <taxon>Spiralia</taxon>
        <taxon>Gnathifera</taxon>
        <taxon>Rotifera</taxon>
        <taxon>Eurotatoria</taxon>
        <taxon>Bdelloidea</taxon>
        <taxon>Adinetida</taxon>
        <taxon>Adinetidae</taxon>
        <taxon>Adineta</taxon>
    </lineage>
</organism>
<proteinExistence type="predicted"/>
<dbReference type="AlphaFoldDB" id="A0A819XCQ7"/>
<gene>
    <name evidence="1" type="ORF">OXD698_LOCUS37175</name>
</gene>
<evidence type="ECO:0000313" key="1">
    <source>
        <dbReference type="EMBL" id="CAF4134082.1"/>
    </source>
</evidence>
<protein>
    <submittedName>
        <fullName evidence="1">Uncharacterized protein</fullName>
    </submittedName>
</protein>
<dbReference type="EMBL" id="CAJOAZ010006422">
    <property type="protein sequence ID" value="CAF4134082.1"/>
    <property type="molecule type" value="Genomic_DNA"/>
</dbReference>
<comment type="caution">
    <text evidence="1">The sequence shown here is derived from an EMBL/GenBank/DDBJ whole genome shotgun (WGS) entry which is preliminary data.</text>
</comment>